<keyword evidence="4 5" id="KW-0472">Membrane</keyword>
<evidence type="ECO:0000313" key="6">
    <source>
        <dbReference type="EMBL" id="KAK2552318.1"/>
    </source>
</evidence>
<organism evidence="6 7">
    <name type="scientific">Acropora cervicornis</name>
    <name type="common">Staghorn coral</name>
    <dbReference type="NCBI Taxonomy" id="6130"/>
    <lineage>
        <taxon>Eukaryota</taxon>
        <taxon>Metazoa</taxon>
        <taxon>Cnidaria</taxon>
        <taxon>Anthozoa</taxon>
        <taxon>Hexacorallia</taxon>
        <taxon>Scleractinia</taxon>
        <taxon>Astrocoeniina</taxon>
        <taxon>Acroporidae</taxon>
        <taxon>Acropora</taxon>
    </lineage>
</organism>
<feature type="transmembrane region" description="Helical" evidence="5">
    <location>
        <begin position="156"/>
        <end position="175"/>
    </location>
</feature>
<proteinExistence type="predicted"/>
<evidence type="ECO:0000256" key="3">
    <source>
        <dbReference type="ARBA" id="ARBA00022989"/>
    </source>
</evidence>
<comment type="caution">
    <text evidence="6">The sequence shown here is derived from an EMBL/GenBank/DDBJ whole genome shotgun (WGS) entry which is preliminary data.</text>
</comment>
<keyword evidence="3 5" id="KW-1133">Transmembrane helix</keyword>
<dbReference type="PANTHER" id="PTHR23051:SF0">
    <property type="entry name" value="SOLUTE CARRIER FAMILY 35 MEMBER F5"/>
    <property type="match status" value="1"/>
</dbReference>
<evidence type="ECO:0000256" key="1">
    <source>
        <dbReference type="ARBA" id="ARBA00004141"/>
    </source>
</evidence>
<sequence>MEASTSTNCCDRLCSWFYSLWQGAVRFVESNEEVIRKRRRLALGVIVLLIVDVLWVGSAELSDTSVFMIYLVGFLFYEQWRLQCTCGQGGDVSSDHSASTDLSNSMDSNERHVTFSGVREIRQLSEYQAEQARLARIGYQANEIQDMLPIKQVAKVALIFCLLWFLATCSYQEALSQTTPAAVNLLSCASGLFTLILASFFQSSSADKFTLSKLLAVLASVAGIVLVTLSDSKSKPSGISFGALWALGGAFLYSSYLTMVKHMVPDERQMSLPMGCYLTSSLTATLCLGLVSPLTMIVDVFMRGTQFSWMFYVGAIPMFGSFFAVSILSHYGDWDPVLMMLKKLVGSEQQTQSRTR</sequence>
<dbReference type="AlphaFoldDB" id="A0AAD9UWB0"/>
<keyword evidence="7" id="KW-1185">Reference proteome</keyword>
<dbReference type="PANTHER" id="PTHR23051">
    <property type="entry name" value="SOLUTE CARRIER FAMILY 35, MEMBER F5"/>
    <property type="match status" value="1"/>
</dbReference>
<dbReference type="GO" id="GO:0016020">
    <property type="term" value="C:membrane"/>
    <property type="evidence" value="ECO:0007669"/>
    <property type="project" value="UniProtKB-SubCell"/>
</dbReference>
<dbReference type="InterPro" id="IPR036259">
    <property type="entry name" value="MFS_trans_sf"/>
</dbReference>
<evidence type="ECO:0000256" key="4">
    <source>
        <dbReference type="ARBA" id="ARBA00023136"/>
    </source>
</evidence>
<feature type="transmembrane region" description="Helical" evidence="5">
    <location>
        <begin position="309"/>
        <end position="332"/>
    </location>
</feature>
<dbReference type="Proteomes" id="UP001249851">
    <property type="component" value="Unassembled WGS sequence"/>
</dbReference>
<protein>
    <submittedName>
        <fullName evidence="6">Solute carrier family 35 member F5</fullName>
    </submittedName>
</protein>
<comment type="subcellular location">
    <subcellularLocation>
        <location evidence="1">Membrane</location>
        <topology evidence="1">Multi-pass membrane protein</topology>
    </subcellularLocation>
</comment>
<feature type="transmembrane region" description="Helical" evidence="5">
    <location>
        <begin position="213"/>
        <end position="230"/>
    </location>
</feature>
<reference evidence="6" key="1">
    <citation type="journal article" date="2023" name="G3 (Bethesda)">
        <title>Whole genome assembly and annotation of the endangered Caribbean coral Acropora cervicornis.</title>
        <authorList>
            <person name="Selwyn J.D."/>
            <person name="Vollmer S.V."/>
        </authorList>
    </citation>
    <scope>NUCLEOTIDE SEQUENCE</scope>
    <source>
        <strain evidence="6">K2</strain>
    </source>
</reference>
<accession>A0AAD9UWB0</accession>
<name>A0AAD9UWB0_ACRCE</name>
<reference evidence="6" key="2">
    <citation type="journal article" date="2023" name="Science">
        <title>Genomic signatures of disease resistance in endangered staghorn corals.</title>
        <authorList>
            <person name="Vollmer S.V."/>
            <person name="Selwyn J.D."/>
            <person name="Despard B.A."/>
            <person name="Roesel C.L."/>
        </authorList>
    </citation>
    <scope>NUCLEOTIDE SEQUENCE</scope>
    <source>
        <strain evidence="6">K2</strain>
    </source>
</reference>
<gene>
    <name evidence="6" type="ORF">P5673_026633</name>
</gene>
<evidence type="ECO:0000256" key="2">
    <source>
        <dbReference type="ARBA" id="ARBA00022692"/>
    </source>
</evidence>
<feature type="transmembrane region" description="Helical" evidence="5">
    <location>
        <begin position="276"/>
        <end position="297"/>
    </location>
</feature>
<feature type="transmembrane region" description="Helical" evidence="5">
    <location>
        <begin position="181"/>
        <end position="201"/>
    </location>
</feature>
<keyword evidence="2 5" id="KW-0812">Transmembrane</keyword>
<evidence type="ECO:0000313" key="7">
    <source>
        <dbReference type="Proteomes" id="UP001249851"/>
    </source>
</evidence>
<feature type="transmembrane region" description="Helical" evidence="5">
    <location>
        <begin position="242"/>
        <end position="264"/>
    </location>
</feature>
<feature type="transmembrane region" description="Helical" evidence="5">
    <location>
        <begin position="41"/>
        <end position="58"/>
    </location>
</feature>
<evidence type="ECO:0000256" key="5">
    <source>
        <dbReference type="SAM" id="Phobius"/>
    </source>
</evidence>
<dbReference type="EMBL" id="JARQWQ010000088">
    <property type="protein sequence ID" value="KAK2552318.1"/>
    <property type="molecule type" value="Genomic_DNA"/>
</dbReference>
<dbReference type="SUPFAM" id="SSF103473">
    <property type="entry name" value="MFS general substrate transporter"/>
    <property type="match status" value="1"/>
</dbReference>